<gene>
    <name evidence="2" type="ORF">B5P44_p00217</name>
</gene>
<evidence type="ECO:0000256" key="1">
    <source>
        <dbReference type="SAM" id="Phobius"/>
    </source>
</evidence>
<reference evidence="2" key="1">
    <citation type="journal article" date="2018" name="Front. Microbiol.">
        <title>Beyond the Limits: tRNA Array Units in Mycobacterium Genomes.</title>
        <authorList>
            <person name="Morgado S.M."/>
            <person name="Vicente A.C."/>
        </authorList>
    </citation>
    <scope>NUCLEOTIDE SEQUENCE</scope>
    <source>
        <strain evidence="2">CBMA 213</strain>
        <plasmid evidence="2">pCBMA213_1</plasmid>
    </source>
</reference>
<accession>A0A343VRI8</accession>
<dbReference type="AlphaFoldDB" id="A0A343VRI8"/>
<keyword evidence="1" id="KW-1133">Transmembrane helix</keyword>
<feature type="transmembrane region" description="Helical" evidence="1">
    <location>
        <begin position="6"/>
        <end position="28"/>
    </location>
</feature>
<geneLocation type="plasmid" evidence="2">
    <name>pCBMA213_1</name>
</geneLocation>
<keyword evidence="1" id="KW-0812">Transmembrane</keyword>
<evidence type="ECO:0000313" key="2">
    <source>
        <dbReference type="EMBL" id="AVN58512.1"/>
    </source>
</evidence>
<proteinExistence type="predicted"/>
<dbReference type="EMBL" id="MF600313">
    <property type="protein sequence ID" value="AVN58512.1"/>
    <property type="molecule type" value="Genomic_DNA"/>
</dbReference>
<name>A0A343VRI8_9MYCO</name>
<sequence>MPTTDDLFLALGLYVGMWGVGYIVIELAKARQRKNQKQTTGEN</sequence>
<dbReference type="RefSeq" id="WP_255456883.1">
    <property type="nucleotide sequence ID" value="NZ_MF600313.1"/>
</dbReference>
<keyword evidence="2" id="KW-0614">Plasmid</keyword>
<keyword evidence="1" id="KW-0472">Membrane</keyword>
<organism evidence="2">
    <name type="scientific">Mycolicibacterium sp. CBMA 213</name>
    <dbReference type="NCBI Taxonomy" id="1968788"/>
    <lineage>
        <taxon>Bacteria</taxon>
        <taxon>Bacillati</taxon>
        <taxon>Actinomycetota</taxon>
        <taxon>Actinomycetes</taxon>
        <taxon>Mycobacteriales</taxon>
        <taxon>Mycobacteriaceae</taxon>
        <taxon>Mycolicibacterium</taxon>
    </lineage>
</organism>
<protein>
    <submittedName>
        <fullName evidence="2">Uncharacterized protein</fullName>
    </submittedName>
</protein>